<comment type="caution">
    <text evidence="1">The sequence shown here is derived from an EMBL/GenBank/DDBJ whole genome shotgun (WGS) entry which is preliminary data.</text>
</comment>
<dbReference type="Proteomes" id="UP000031036">
    <property type="component" value="Unassembled WGS sequence"/>
</dbReference>
<name>A0A0B2VU90_TOXCA</name>
<dbReference type="AlphaFoldDB" id="A0A0B2VU90"/>
<dbReference type="EMBL" id="JPKZ01000957">
    <property type="protein sequence ID" value="KHN84535.1"/>
    <property type="molecule type" value="Genomic_DNA"/>
</dbReference>
<reference evidence="1 2" key="1">
    <citation type="submission" date="2014-11" db="EMBL/GenBank/DDBJ databases">
        <title>Genetic blueprint of the zoonotic pathogen Toxocara canis.</title>
        <authorList>
            <person name="Zhu X.-Q."/>
            <person name="Korhonen P.K."/>
            <person name="Cai H."/>
            <person name="Young N.D."/>
            <person name="Nejsum P."/>
            <person name="von Samson-Himmelstjerna G."/>
            <person name="Boag P.R."/>
            <person name="Tan P."/>
            <person name="Li Q."/>
            <person name="Min J."/>
            <person name="Yang Y."/>
            <person name="Wang X."/>
            <person name="Fang X."/>
            <person name="Hall R.S."/>
            <person name="Hofmann A."/>
            <person name="Sternberg P.W."/>
            <person name="Jex A.R."/>
            <person name="Gasser R.B."/>
        </authorList>
    </citation>
    <scope>NUCLEOTIDE SEQUENCE [LARGE SCALE GENOMIC DNA]</scope>
    <source>
        <strain evidence="1">PN_DK_2014</strain>
    </source>
</reference>
<evidence type="ECO:0000313" key="2">
    <source>
        <dbReference type="Proteomes" id="UP000031036"/>
    </source>
</evidence>
<keyword evidence="2" id="KW-1185">Reference proteome</keyword>
<gene>
    <name evidence="1" type="ORF">Tcan_03690</name>
</gene>
<evidence type="ECO:0000313" key="1">
    <source>
        <dbReference type="EMBL" id="KHN84535.1"/>
    </source>
</evidence>
<sequence>MHYISEPVACKSTIEMGNKRTSCCALRYTHHAILELLCNDFADSQFFHTVYRLVRRLFECVMLLSATPQQSSTTPTVGETVASDSVETGCTYIIAWHGTRAEGFFFRVTSTLRLTVLALCTFIGFERVLKFIWQKISDSVQKRNDRICALSNKRSHQLLLQTLGNSQTLKLYLTRPLVQVFH</sequence>
<proteinExistence type="predicted"/>
<organism evidence="1 2">
    <name type="scientific">Toxocara canis</name>
    <name type="common">Canine roundworm</name>
    <dbReference type="NCBI Taxonomy" id="6265"/>
    <lineage>
        <taxon>Eukaryota</taxon>
        <taxon>Metazoa</taxon>
        <taxon>Ecdysozoa</taxon>
        <taxon>Nematoda</taxon>
        <taxon>Chromadorea</taxon>
        <taxon>Rhabditida</taxon>
        <taxon>Spirurina</taxon>
        <taxon>Ascaridomorpha</taxon>
        <taxon>Ascaridoidea</taxon>
        <taxon>Toxocaridae</taxon>
        <taxon>Toxocara</taxon>
    </lineage>
</organism>
<accession>A0A0B2VU90</accession>
<protein>
    <submittedName>
        <fullName evidence="1">Uncharacterized protein</fullName>
    </submittedName>
</protein>